<feature type="region of interest" description="Disordered" evidence="1">
    <location>
        <begin position="88"/>
        <end position="112"/>
    </location>
</feature>
<dbReference type="EMBL" id="CAXHTB010000011">
    <property type="protein sequence ID" value="CAL0315015.1"/>
    <property type="molecule type" value="Genomic_DNA"/>
</dbReference>
<dbReference type="AlphaFoldDB" id="A0AAV1X033"/>
<protein>
    <submittedName>
        <fullName evidence="2">Uncharacterized protein</fullName>
    </submittedName>
</protein>
<gene>
    <name evidence="2" type="ORF">LLUT_LOCUS16075</name>
</gene>
<proteinExistence type="predicted"/>
<evidence type="ECO:0000313" key="3">
    <source>
        <dbReference type="Proteomes" id="UP001497480"/>
    </source>
</evidence>
<feature type="region of interest" description="Disordered" evidence="1">
    <location>
        <begin position="23"/>
        <end position="53"/>
    </location>
</feature>
<reference evidence="2 3" key="1">
    <citation type="submission" date="2024-03" db="EMBL/GenBank/DDBJ databases">
        <authorList>
            <person name="Martinez-Hernandez J."/>
        </authorList>
    </citation>
    <scope>NUCLEOTIDE SEQUENCE [LARGE SCALE GENOMIC DNA]</scope>
</reference>
<dbReference type="Proteomes" id="UP001497480">
    <property type="component" value="Unassembled WGS sequence"/>
</dbReference>
<feature type="compositionally biased region" description="Polar residues" evidence="1">
    <location>
        <begin position="102"/>
        <end position="112"/>
    </location>
</feature>
<organism evidence="2 3">
    <name type="scientific">Lupinus luteus</name>
    <name type="common">European yellow lupine</name>
    <dbReference type="NCBI Taxonomy" id="3873"/>
    <lineage>
        <taxon>Eukaryota</taxon>
        <taxon>Viridiplantae</taxon>
        <taxon>Streptophyta</taxon>
        <taxon>Embryophyta</taxon>
        <taxon>Tracheophyta</taxon>
        <taxon>Spermatophyta</taxon>
        <taxon>Magnoliopsida</taxon>
        <taxon>eudicotyledons</taxon>
        <taxon>Gunneridae</taxon>
        <taxon>Pentapetalae</taxon>
        <taxon>rosids</taxon>
        <taxon>fabids</taxon>
        <taxon>Fabales</taxon>
        <taxon>Fabaceae</taxon>
        <taxon>Papilionoideae</taxon>
        <taxon>50 kb inversion clade</taxon>
        <taxon>genistoids sensu lato</taxon>
        <taxon>core genistoids</taxon>
        <taxon>Genisteae</taxon>
        <taxon>Lupinus</taxon>
    </lineage>
</organism>
<name>A0AAV1X033_LUPLU</name>
<comment type="caution">
    <text evidence="2">The sequence shown here is derived from an EMBL/GenBank/DDBJ whole genome shotgun (WGS) entry which is preliminary data.</text>
</comment>
<evidence type="ECO:0000256" key="1">
    <source>
        <dbReference type="SAM" id="MobiDB-lite"/>
    </source>
</evidence>
<sequence length="112" mass="12329">MDIPFAANNPPSRASYREKLLSLPQDEDGTQVKENSPSGAPKVAPNDDDGSVHVAPENREVAKELNNLYDNSHSNHEDLFGPWMLVQRAKNKRKPRGGHVTKGNSSIGNKKN</sequence>
<keyword evidence="3" id="KW-1185">Reference proteome</keyword>
<accession>A0AAV1X033</accession>
<evidence type="ECO:0000313" key="2">
    <source>
        <dbReference type="EMBL" id="CAL0315015.1"/>
    </source>
</evidence>
<feature type="compositionally biased region" description="Basic residues" evidence="1">
    <location>
        <begin position="89"/>
        <end position="99"/>
    </location>
</feature>